<reference evidence="1 2" key="1">
    <citation type="submission" date="2015-02" db="EMBL/GenBank/DDBJ databases">
        <authorList>
            <person name="Ju K.-S."/>
            <person name="Doroghazi J.R."/>
            <person name="Metcalf W."/>
        </authorList>
    </citation>
    <scope>NUCLEOTIDE SEQUENCE [LARGE SCALE GENOMIC DNA]</scope>
    <source>
        <strain evidence="1 2">ATCC 31215</strain>
    </source>
</reference>
<evidence type="ECO:0000313" key="2">
    <source>
        <dbReference type="Proteomes" id="UP000033699"/>
    </source>
</evidence>
<accession>A0A0F2TBT6</accession>
<sequence>MLGQDPTPAAIVRALTDAGLLRTVLPVVYRAEWDAESLGLYASREAARGRCLLDATVVQPEARMIWLPVDDEGETEYLETDGTDSEYYVTAVPVRLTAGEIG</sequence>
<comment type="caution">
    <text evidence="1">The sequence shown here is derived from an EMBL/GenBank/DDBJ whole genome shotgun (WGS) entry which is preliminary data.</text>
</comment>
<dbReference type="AlphaFoldDB" id="A0A0F2TBT6"/>
<keyword evidence="2" id="KW-1185">Reference proteome</keyword>
<dbReference type="EMBL" id="JZKH01000039">
    <property type="protein sequence ID" value="KJS60668.1"/>
    <property type="molecule type" value="Genomic_DNA"/>
</dbReference>
<dbReference type="Proteomes" id="UP000033699">
    <property type="component" value="Unassembled WGS sequence"/>
</dbReference>
<dbReference type="PATRIC" id="fig|359131.3.peg.4631"/>
<gene>
    <name evidence="1" type="ORF">VM95_19845</name>
</gene>
<protein>
    <submittedName>
        <fullName evidence="1">Uncharacterized protein</fullName>
    </submittedName>
</protein>
<evidence type="ECO:0000313" key="1">
    <source>
        <dbReference type="EMBL" id="KJS60668.1"/>
    </source>
</evidence>
<name>A0A0F2TBT6_STRR3</name>
<organism evidence="1 2">
    <name type="scientific">Streptomyces rubellomurinus (strain ATCC 31215)</name>
    <dbReference type="NCBI Taxonomy" id="359131"/>
    <lineage>
        <taxon>Bacteria</taxon>
        <taxon>Bacillati</taxon>
        <taxon>Actinomycetota</taxon>
        <taxon>Actinomycetes</taxon>
        <taxon>Kitasatosporales</taxon>
        <taxon>Streptomycetaceae</taxon>
        <taxon>Streptomyces</taxon>
    </lineage>
</organism>
<proteinExistence type="predicted"/>